<proteinExistence type="predicted"/>
<dbReference type="HOGENOM" id="CLU_1138361_0_0_1"/>
<gene>
    <name evidence="2" type="ORF">PHLGIDRAFT_499111</name>
</gene>
<evidence type="ECO:0000313" key="3">
    <source>
        <dbReference type="Proteomes" id="UP000053257"/>
    </source>
</evidence>
<feature type="compositionally biased region" description="Polar residues" evidence="1">
    <location>
        <begin position="223"/>
        <end position="233"/>
    </location>
</feature>
<organism evidence="2 3">
    <name type="scientific">Phlebiopsis gigantea (strain 11061_1 CR5-6)</name>
    <name type="common">White-rot fungus</name>
    <name type="synonym">Peniophora gigantea</name>
    <dbReference type="NCBI Taxonomy" id="745531"/>
    <lineage>
        <taxon>Eukaryota</taxon>
        <taxon>Fungi</taxon>
        <taxon>Dikarya</taxon>
        <taxon>Basidiomycota</taxon>
        <taxon>Agaricomycotina</taxon>
        <taxon>Agaricomycetes</taxon>
        <taxon>Polyporales</taxon>
        <taxon>Phanerochaetaceae</taxon>
        <taxon>Phlebiopsis</taxon>
    </lineage>
</organism>
<accession>A0A0C3S3N5</accession>
<reference evidence="2 3" key="1">
    <citation type="journal article" date="2014" name="PLoS Genet.">
        <title>Analysis of the Phlebiopsis gigantea genome, transcriptome and secretome provides insight into its pioneer colonization strategies of wood.</title>
        <authorList>
            <person name="Hori C."/>
            <person name="Ishida T."/>
            <person name="Igarashi K."/>
            <person name="Samejima M."/>
            <person name="Suzuki H."/>
            <person name="Master E."/>
            <person name="Ferreira P."/>
            <person name="Ruiz-Duenas F.J."/>
            <person name="Held B."/>
            <person name="Canessa P."/>
            <person name="Larrondo L.F."/>
            <person name="Schmoll M."/>
            <person name="Druzhinina I.S."/>
            <person name="Kubicek C.P."/>
            <person name="Gaskell J.A."/>
            <person name="Kersten P."/>
            <person name="St John F."/>
            <person name="Glasner J."/>
            <person name="Sabat G."/>
            <person name="Splinter BonDurant S."/>
            <person name="Syed K."/>
            <person name="Yadav J."/>
            <person name="Mgbeahuruike A.C."/>
            <person name="Kovalchuk A."/>
            <person name="Asiegbu F.O."/>
            <person name="Lackner G."/>
            <person name="Hoffmeister D."/>
            <person name="Rencoret J."/>
            <person name="Gutierrez A."/>
            <person name="Sun H."/>
            <person name="Lindquist E."/>
            <person name="Barry K."/>
            <person name="Riley R."/>
            <person name="Grigoriev I.V."/>
            <person name="Henrissat B."/>
            <person name="Kues U."/>
            <person name="Berka R.M."/>
            <person name="Martinez A.T."/>
            <person name="Covert S.F."/>
            <person name="Blanchette R.A."/>
            <person name="Cullen D."/>
        </authorList>
    </citation>
    <scope>NUCLEOTIDE SEQUENCE [LARGE SCALE GENOMIC DNA]</scope>
    <source>
        <strain evidence="2 3">11061_1 CR5-6</strain>
    </source>
</reference>
<dbReference type="Proteomes" id="UP000053257">
    <property type="component" value="Unassembled WGS sequence"/>
</dbReference>
<sequence>MAHRACGFGAAEICAILTYPTCQYSYANKGTRGFCNAQQMSYMVLVNGSSSGPTPHWPEDGHRITPVQRLLAGRLDLHANGVRDCLRKHVSYCTRKSFGRLYAQDDTTRWARAVRKRTTPLLIFAAHRGSPLTVSTSVQPSIVFAASAISLLRIAVEVRQVPPCVTFAHEEGSHRLLTAGNIANRERSNQKHTCIQLTAETGHSPWTKTFFCHLAHRIWSPRSNTRSCGISETQHADAVRSEDI</sequence>
<dbReference type="AlphaFoldDB" id="A0A0C3S3N5"/>
<evidence type="ECO:0000256" key="1">
    <source>
        <dbReference type="SAM" id="MobiDB-lite"/>
    </source>
</evidence>
<keyword evidence="3" id="KW-1185">Reference proteome</keyword>
<protein>
    <submittedName>
        <fullName evidence="2">Uncharacterized protein</fullName>
    </submittedName>
</protein>
<feature type="region of interest" description="Disordered" evidence="1">
    <location>
        <begin position="223"/>
        <end position="244"/>
    </location>
</feature>
<name>A0A0C3S3N5_PHLG1</name>
<evidence type="ECO:0000313" key="2">
    <source>
        <dbReference type="EMBL" id="KIP10181.1"/>
    </source>
</evidence>
<feature type="compositionally biased region" description="Basic and acidic residues" evidence="1">
    <location>
        <begin position="234"/>
        <end position="244"/>
    </location>
</feature>
<dbReference type="EMBL" id="KN840457">
    <property type="protein sequence ID" value="KIP10181.1"/>
    <property type="molecule type" value="Genomic_DNA"/>
</dbReference>